<reference evidence="2" key="1">
    <citation type="journal article" date="2012" name="Med. Chem. Commun.">
        <title>Activation of a silent phenazine biosynthetic gene cluster reveals a novel natural product and a new resistance mechanism against phenazines.</title>
        <authorList>
            <person name="Saleh O."/>
            <person name="Bonitz T."/>
            <person name="Flinspach K."/>
            <person name="Kulik A."/>
            <person name="Burkard N."/>
            <person name="Muehlenweg A."/>
            <person name="Vente A."/>
            <person name="Polnick S."/>
            <person name="Laemmerhofer M."/>
            <person name="Gust B."/>
            <person name="Fiedler H.-P."/>
            <person name="Heide L."/>
        </authorList>
    </citation>
    <scope>NUCLEOTIDE SEQUENCE</scope>
    <source>
        <strain evidence="2">Tue1028</strain>
    </source>
</reference>
<accession>J9WUY0</accession>
<dbReference type="Pfam" id="PF17920">
    <property type="entry name" value="TetR_C_16"/>
    <property type="match status" value="1"/>
</dbReference>
<feature type="domain" description="Tetracyclin repressor-like C-terminal" evidence="1">
    <location>
        <begin position="33"/>
        <end position="152"/>
    </location>
</feature>
<protein>
    <submittedName>
        <fullName evidence="2">Putative transcriptional regulator</fullName>
    </submittedName>
</protein>
<sequence length="153" mass="16388">MSEAIGTEERDALDSLGGALGEAGAHALAGPRDELAEGLLRAAFALWEDPQVRPRLLGLLQAAVNSEEGADQMRRFLTDQLFAQAGRSIGISGMDIYQAAETIKVPVINVNAATSQVWGVVLMRYIVKLEPIASASAEELITLLKPTIQRYLG</sequence>
<organism evidence="2">
    <name type="scientific">Streptomyces tendae</name>
    <dbReference type="NCBI Taxonomy" id="1932"/>
    <lineage>
        <taxon>Bacteria</taxon>
        <taxon>Bacillati</taxon>
        <taxon>Actinomycetota</taxon>
        <taxon>Actinomycetes</taxon>
        <taxon>Kitasatosporales</taxon>
        <taxon>Streptomycetaceae</taxon>
        <taxon>Streptomyces</taxon>
    </lineage>
</organism>
<dbReference type="SUPFAM" id="SSF48498">
    <property type="entry name" value="Tetracyclin repressor-like, C-terminal domain"/>
    <property type="match status" value="1"/>
</dbReference>
<dbReference type="Gene3D" id="1.10.357.10">
    <property type="entry name" value="Tetracycline Repressor, domain 2"/>
    <property type="match status" value="1"/>
</dbReference>
<evidence type="ECO:0000313" key="2">
    <source>
        <dbReference type="EMBL" id="AFS18567.1"/>
    </source>
</evidence>
<evidence type="ECO:0000259" key="1">
    <source>
        <dbReference type="Pfam" id="PF17920"/>
    </source>
</evidence>
<proteinExistence type="predicted"/>
<name>J9WUY0_STRTE</name>
<dbReference type="AlphaFoldDB" id="J9WUY0"/>
<dbReference type="InterPro" id="IPR036271">
    <property type="entry name" value="Tet_transcr_reg_TetR-rel_C_sf"/>
</dbReference>
<dbReference type="InterPro" id="IPR041678">
    <property type="entry name" value="TetR_C_16"/>
</dbReference>
<dbReference type="EMBL" id="JQ659263">
    <property type="protein sequence ID" value="AFS18567.1"/>
    <property type="molecule type" value="Genomic_DNA"/>
</dbReference>